<feature type="domain" description="PpiC" evidence="1">
    <location>
        <begin position="149"/>
        <end position="272"/>
    </location>
</feature>
<accession>A0A4Y9EQB5</accession>
<reference evidence="2 3" key="1">
    <citation type="submission" date="2019-02" db="EMBL/GenBank/DDBJ databases">
        <title>Polymorphobacter sp. isolated from the lake at the Tibet of China.</title>
        <authorList>
            <person name="Li A."/>
        </authorList>
    </citation>
    <scope>NUCLEOTIDE SEQUENCE [LARGE SCALE GENOMIC DNA]</scope>
    <source>
        <strain evidence="2 3">DJ1R-1</strain>
    </source>
</reference>
<evidence type="ECO:0000313" key="3">
    <source>
        <dbReference type="Proteomes" id="UP000297737"/>
    </source>
</evidence>
<dbReference type="Pfam" id="PF13145">
    <property type="entry name" value="Rotamase_2"/>
    <property type="match status" value="1"/>
</dbReference>
<protein>
    <submittedName>
        <fullName evidence="2">Peptidyl-prolyl cis-trans isomerase</fullName>
    </submittedName>
</protein>
<gene>
    <name evidence="2" type="ORF">EUV02_01895</name>
</gene>
<name>A0A4Y9EQB5_9SPHN</name>
<keyword evidence="2" id="KW-0413">Isomerase</keyword>
<evidence type="ECO:0000259" key="1">
    <source>
        <dbReference type="Pfam" id="PF13145"/>
    </source>
</evidence>
<proteinExistence type="predicted"/>
<organism evidence="2 3">
    <name type="scientific">Glacieibacterium arshaanense</name>
    <dbReference type="NCBI Taxonomy" id="2511025"/>
    <lineage>
        <taxon>Bacteria</taxon>
        <taxon>Pseudomonadati</taxon>
        <taxon>Pseudomonadota</taxon>
        <taxon>Alphaproteobacteria</taxon>
        <taxon>Sphingomonadales</taxon>
        <taxon>Sphingosinicellaceae</taxon>
        <taxon>Glacieibacterium</taxon>
    </lineage>
</organism>
<dbReference type="GO" id="GO:0003755">
    <property type="term" value="F:peptidyl-prolyl cis-trans isomerase activity"/>
    <property type="evidence" value="ECO:0007669"/>
    <property type="project" value="InterPro"/>
</dbReference>
<dbReference type="Proteomes" id="UP000297737">
    <property type="component" value="Unassembled WGS sequence"/>
</dbReference>
<dbReference type="EMBL" id="SIHO01000001">
    <property type="protein sequence ID" value="TFU05801.1"/>
    <property type="molecule type" value="Genomic_DNA"/>
</dbReference>
<keyword evidence="3" id="KW-1185">Reference proteome</keyword>
<dbReference type="AlphaFoldDB" id="A0A4Y9EQB5"/>
<dbReference type="InterPro" id="IPR000297">
    <property type="entry name" value="PPIase_PpiC"/>
</dbReference>
<evidence type="ECO:0000313" key="2">
    <source>
        <dbReference type="EMBL" id="TFU05801.1"/>
    </source>
</evidence>
<sequence>MGQGGARIDALSIGGARLEQAPARGSNRHRREIFLSIRTILREPLLHFLLIGLGLFVLYGQVSPGDANTKRIVVGQARVDDMAAQYKALWGRPPSATELNGLVDGFVRDEIVYREGLSLGLDKDDAVIKRRVRQKYDLMAEEETARTTPTDADLQAWLKAHPQSFVRPAVVSFDQIHFDPAIATPASVAAAQAELARGVDPAKLGQPSMLPGHVNATALDLVARDFGEDFAQQVAAAPIGRWVGPFQSGMGVHLLRVSARAAPQLPPLADIRTEVAREWENDQRIRARADVLARLRKDYDVIIEAKLPGATK</sequence>
<dbReference type="OrthoDB" id="196786at2"/>
<comment type="caution">
    <text evidence="2">The sequence shown here is derived from an EMBL/GenBank/DDBJ whole genome shotgun (WGS) entry which is preliminary data.</text>
</comment>